<gene>
    <name evidence="1" type="ORF">ACFQZI_10080</name>
</gene>
<organism evidence="1 2">
    <name type="scientific">Mucilaginibacter lutimaris</name>
    <dbReference type="NCBI Taxonomy" id="931629"/>
    <lineage>
        <taxon>Bacteria</taxon>
        <taxon>Pseudomonadati</taxon>
        <taxon>Bacteroidota</taxon>
        <taxon>Sphingobacteriia</taxon>
        <taxon>Sphingobacteriales</taxon>
        <taxon>Sphingobacteriaceae</taxon>
        <taxon>Mucilaginibacter</taxon>
    </lineage>
</organism>
<evidence type="ECO:0000313" key="1">
    <source>
        <dbReference type="EMBL" id="MFD0765198.1"/>
    </source>
</evidence>
<dbReference type="Proteomes" id="UP001597073">
    <property type="component" value="Unassembled WGS sequence"/>
</dbReference>
<name>A0ABW2ZG88_9SPHI</name>
<evidence type="ECO:0000313" key="2">
    <source>
        <dbReference type="Proteomes" id="UP001597073"/>
    </source>
</evidence>
<dbReference type="RefSeq" id="WP_377142010.1">
    <property type="nucleotide sequence ID" value="NZ_JBHTIA010000005.1"/>
</dbReference>
<reference evidence="2" key="1">
    <citation type="journal article" date="2019" name="Int. J. Syst. Evol. Microbiol.">
        <title>The Global Catalogue of Microorganisms (GCM) 10K type strain sequencing project: providing services to taxonomists for standard genome sequencing and annotation.</title>
        <authorList>
            <consortium name="The Broad Institute Genomics Platform"/>
            <consortium name="The Broad Institute Genome Sequencing Center for Infectious Disease"/>
            <person name="Wu L."/>
            <person name="Ma J."/>
        </authorList>
    </citation>
    <scope>NUCLEOTIDE SEQUENCE [LARGE SCALE GENOMIC DNA]</scope>
    <source>
        <strain evidence="2">CCUG 60742</strain>
    </source>
</reference>
<protein>
    <submittedName>
        <fullName evidence="1">Uncharacterized protein</fullName>
    </submittedName>
</protein>
<dbReference type="EMBL" id="JBHTIA010000005">
    <property type="protein sequence ID" value="MFD0765198.1"/>
    <property type="molecule type" value="Genomic_DNA"/>
</dbReference>
<accession>A0ABW2ZG88</accession>
<comment type="caution">
    <text evidence="1">The sequence shown here is derived from an EMBL/GenBank/DDBJ whole genome shotgun (WGS) entry which is preliminary data.</text>
</comment>
<sequence>MQPNYSLWQRLRSATPMFFIRAQIFGISLAGLGTSLTQVNGIPPKITTVLISVGSTITIISQFAVKQYQPLNIQAHDDTK</sequence>
<keyword evidence="2" id="KW-1185">Reference proteome</keyword>
<proteinExistence type="predicted"/>